<dbReference type="RefSeq" id="XP_020047020.1">
    <property type="nucleotide sequence ID" value="XM_020190577.1"/>
</dbReference>
<dbReference type="AlphaFoldDB" id="A0A1D2VGU8"/>
<evidence type="ECO:0000256" key="4">
    <source>
        <dbReference type="ARBA" id="ARBA00023128"/>
    </source>
</evidence>
<dbReference type="Pfam" id="PF15786">
    <property type="entry name" value="PET117"/>
    <property type="match status" value="1"/>
</dbReference>
<evidence type="ECO:0000313" key="7">
    <source>
        <dbReference type="EMBL" id="ODV60713.1"/>
    </source>
</evidence>
<dbReference type="GeneID" id="30964213"/>
<keyword evidence="4" id="KW-0496">Mitochondrion</keyword>
<evidence type="ECO:0008006" key="9">
    <source>
        <dbReference type="Google" id="ProtNLM"/>
    </source>
</evidence>
<dbReference type="InterPro" id="IPR031568">
    <property type="entry name" value="Pet117"/>
</dbReference>
<keyword evidence="3" id="KW-0809">Transit peptide</keyword>
<keyword evidence="8" id="KW-1185">Reference proteome</keyword>
<gene>
    <name evidence="7" type="ORF">ASCRUDRAFT_35143</name>
</gene>
<dbReference type="InParanoid" id="A0A1D2VGU8"/>
<reference evidence="8" key="1">
    <citation type="submission" date="2016-05" db="EMBL/GenBank/DDBJ databases">
        <title>Comparative genomics of biotechnologically important yeasts.</title>
        <authorList>
            <consortium name="DOE Joint Genome Institute"/>
            <person name="Riley R."/>
            <person name="Haridas S."/>
            <person name="Wolfe K.H."/>
            <person name="Lopes M.R."/>
            <person name="Hittinger C.T."/>
            <person name="Goker M."/>
            <person name="Salamov A."/>
            <person name="Wisecaver J."/>
            <person name="Long T.M."/>
            <person name="Aerts A.L."/>
            <person name="Barry K."/>
            <person name="Choi C."/>
            <person name="Clum A."/>
            <person name="Coughlan A.Y."/>
            <person name="Deshpande S."/>
            <person name="Douglass A.P."/>
            <person name="Hanson S.J."/>
            <person name="Klenk H.-P."/>
            <person name="Labutti K."/>
            <person name="Lapidus A."/>
            <person name="Lindquist E."/>
            <person name="Lipzen A."/>
            <person name="Meier-Kolthoff J.P."/>
            <person name="Ohm R.A."/>
            <person name="Otillar R.P."/>
            <person name="Pangilinan J."/>
            <person name="Peng Y."/>
            <person name="Rokas A."/>
            <person name="Rosa C.A."/>
            <person name="Scheuner C."/>
            <person name="Sibirny A.A."/>
            <person name="Slot J.C."/>
            <person name="Stielow J.B."/>
            <person name="Sun H."/>
            <person name="Kurtzman C.P."/>
            <person name="Blackwell M."/>
            <person name="Grigoriev I.V."/>
            <person name="Jeffries T.W."/>
        </authorList>
    </citation>
    <scope>NUCLEOTIDE SEQUENCE [LARGE SCALE GENOMIC DNA]</scope>
    <source>
        <strain evidence="8">DSM 1968</strain>
    </source>
</reference>
<dbReference type="PANTHER" id="PTHR28163:SF1">
    <property type="entry name" value="PROTEIN PET117 HOMOLOG, MITOCHONDRIAL"/>
    <property type="match status" value="1"/>
</dbReference>
<dbReference type="GO" id="GO:0033617">
    <property type="term" value="P:mitochondrial respiratory chain complex IV assembly"/>
    <property type="evidence" value="ECO:0007669"/>
    <property type="project" value="EnsemblFungi"/>
</dbReference>
<feature type="chain" id="PRO_5008910453" description="Cytochrome c oxidase assembly protein" evidence="6">
    <location>
        <begin position="20"/>
        <end position="96"/>
    </location>
</feature>
<dbReference type="Proteomes" id="UP000095038">
    <property type="component" value="Unassembled WGS sequence"/>
</dbReference>
<dbReference type="FunCoup" id="A0A1D2VGU8">
    <property type="interactions" value="19"/>
</dbReference>
<dbReference type="STRING" id="1344418.A0A1D2VGU8"/>
<dbReference type="EMBL" id="KV454481">
    <property type="protein sequence ID" value="ODV60713.1"/>
    <property type="molecule type" value="Genomic_DNA"/>
</dbReference>
<feature type="coiled-coil region" evidence="5">
    <location>
        <begin position="39"/>
        <end position="74"/>
    </location>
</feature>
<name>A0A1D2VGU8_9ASCO</name>
<evidence type="ECO:0000256" key="5">
    <source>
        <dbReference type="SAM" id="Coils"/>
    </source>
</evidence>
<evidence type="ECO:0000313" key="8">
    <source>
        <dbReference type="Proteomes" id="UP000095038"/>
    </source>
</evidence>
<evidence type="ECO:0000256" key="1">
    <source>
        <dbReference type="ARBA" id="ARBA00004173"/>
    </source>
</evidence>
<comment type="similarity">
    <text evidence="2">Belongs to the PET117 family.</text>
</comment>
<protein>
    <recommendedName>
        <fullName evidence="9">Cytochrome c oxidase assembly protein</fullName>
    </recommendedName>
</protein>
<dbReference type="PANTHER" id="PTHR28163">
    <property type="entry name" value="PROTEIN PET117 HOMOLOG, MITOCHONDRIAL"/>
    <property type="match status" value="1"/>
</dbReference>
<comment type="subcellular location">
    <subcellularLocation>
        <location evidence="1">Mitochondrion</location>
    </subcellularLocation>
</comment>
<accession>A0A1D2VGU8</accession>
<proteinExistence type="inferred from homology"/>
<evidence type="ECO:0000256" key="3">
    <source>
        <dbReference type="ARBA" id="ARBA00022946"/>
    </source>
</evidence>
<dbReference type="OrthoDB" id="76305at2759"/>
<keyword evidence="5" id="KW-0175">Coiled coil</keyword>
<feature type="signal peptide" evidence="6">
    <location>
        <begin position="1"/>
        <end position="19"/>
    </location>
</feature>
<organism evidence="7 8">
    <name type="scientific">Ascoidea rubescens DSM 1968</name>
    <dbReference type="NCBI Taxonomy" id="1344418"/>
    <lineage>
        <taxon>Eukaryota</taxon>
        <taxon>Fungi</taxon>
        <taxon>Dikarya</taxon>
        <taxon>Ascomycota</taxon>
        <taxon>Saccharomycotina</taxon>
        <taxon>Saccharomycetes</taxon>
        <taxon>Ascoideaceae</taxon>
        <taxon>Ascoidea</taxon>
    </lineage>
</organism>
<keyword evidence="6" id="KW-0732">Signal</keyword>
<evidence type="ECO:0000256" key="6">
    <source>
        <dbReference type="SAM" id="SignalP"/>
    </source>
</evidence>
<evidence type="ECO:0000256" key="2">
    <source>
        <dbReference type="ARBA" id="ARBA00008197"/>
    </source>
</evidence>
<dbReference type="GO" id="GO:0005739">
    <property type="term" value="C:mitochondrion"/>
    <property type="evidence" value="ECO:0007669"/>
    <property type="project" value="UniProtKB-SubCell"/>
</dbReference>
<sequence>MSRASKITFALSTLFTVASVVMVYDLQESEREAIAMGPVKDAKRVKEKEEDRLKEQLAKERKKELNRLEHLEQIELKKKYESMQPLSNVTLTAEDE</sequence>